<reference evidence="1 2" key="1">
    <citation type="journal article" date="2015" name="Genome Biol.">
        <title>Comparative genomics of Steinernema reveals deeply conserved gene regulatory networks.</title>
        <authorList>
            <person name="Dillman A.R."/>
            <person name="Macchietto M."/>
            <person name="Porter C.F."/>
            <person name="Rogers A."/>
            <person name="Williams B."/>
            <person name="Antoshechkin I."/>
            <person name="Lee M.M."/>
            <person name="Goodwin Z."/>
            <person name="Lu X."/>
            <person name="Lewis E.E."/>
            <person name="Goodrich-Blair H."/>
            <person name="Stock S.P."/>
            <person name="Adams B.J."/>
            <person name="Sternberg P.W."/>
            <person name="Mortazavi A."/>
        </authorList>
    </citation>
    <scope>NUCLEOTIDE SEQUENCE [LARGE SCALE GENOMIC DNA]</scope>
    <source>
        <strain evidence="1 2">ALL</strain>
    </source>
</reference>
<dbReference type="Proteomes" id="UP000298663">
    <property type="component" value="Chromosome X"/>
</dbReference>
<accession>A0A4U8UKL6</accession>
<dbReference type="AlphaFoldDB" id="A0A4U8UKL6"/>
<sequence length="82" mass="9217">MPKSIHFLTKAPIVPPFGLIRLIYGDTVLGRYNWILEVVGISHCPIGPLLCLPPRTRLCLCLSSLVSLAQFLSYEQHLFLII</sequence>
<comment type="caution">
    <text evidence="1">The sequence shown here is derived from an EMBL/GenBank/DDBJ whole genome shotgun (WGS) entry which is preliminary data.</text>
</comment>
<dbReference type="EMBL" id="CM016762">
    <property type="protein sequence ID" value="TMS32655.1"/>
    <property type="molecule type" value="Genomic_DNA"/>
</dbReference>
<proteinExistence type="predicted"/>
<evidence type="ECO:0000313" key="1">
    <source>
        <dbReference type="EMBL" id="TMS32655.1"/>
    </source>
</evidence>
<organism evidence="1 2">
    <name type="scientific">Steinernema carpocapsae</name>
    <name type="common">Entomopathogenic nematode</name>
    <dbReference type="NCBI Taxonomy" id="34508"/>
    <lineage>
        <taxon>Eukaryota</taxon>
        <taxon>Metazoa</taxon>
        <taxon>Ecdysozoa</taxon>
        <taxon>Nematoda</taxon>
        <taxon>Chromadorea</taxon>
        <taxon>Rhabditida</taxon>
        <taxon>Tylenchina</taxon>
        <taxon>Panagrolaimomorpha</taxon>
        <taxon>Strongyloidoidea</taxon>
        <taxon>Steinernematidae</taxon>
        <taxon>Steinernema</taxon>
    </lineage>
</organism>
<protein>
    <submittedName>
        <fullName evidence="1">Uncharacterized protein</fullName>
    </submittedName>
</protein>
<name>A0A4U8UKL6_STECR</name>
<keyword evidence="2" id="KW-1185">Reference proteome</keyword>
<reference evidence="1 2" key="2">
    <citation type="journal article" date="2019" name="G3 (Bethesda)">
        <title>Hybrid Assembly of the Genome of the Entomopathogenic Nematode Steinernema carpocapsae Identifies the X-Chromosome.</title>
        <authorList>
            <person name="Serra L."/>
            <person name="Macchietto M."/>
            <person name="Macias-Munoz A."/>
            <person name="McGill C.J."/>
            <person name="Rodriguez I.M."/>
            <person name="Rodriguez B."/>
            <person name="Murad R."/>
            <person name="Mortazavi A."/>
        </authorList>
    </citation>
    <scope>NUCLEOTIDE SEQUENCE [LARGE SCALE GENOMIC DNA]</scope>
    <source>
        <strain evidence="1 2">ALL</strain>
    </source>
</reference>
<evidence type="ECO:0000313" key="2">
    <source>
        <dbReference type="Proteomes" id="UP000298663"/>
    </source>
</evidence>
<gene>
    <name evidence="1" type="ORF">L596_000467</name>
</gene>
<dbReference type="EMBL" id="AZBU02000001">
    <property type="protein sequence ID" value="TMS32655.1"/>
    <property type="molecule type" value="Genomic_DNA"/>
</dbReference>